<accession>A0A9D9E971</accession>
<dbReference type="Gene3D" id="1.20.5.620">
    <property type="entry name" value="F1F0 ATP synthase subunit B, membrane domain"/>
    <property type="match status" value="1"/>
</dbReference>
<protein>
    <submittedName>
        <fullName evidence="1">V-type ATP synthase subunit E</fullName>
    </submittedName>
</protein>
<proteinExistence type="predicted"/>
<evidence type="ECO:0000313" key="1">
    <source>
        <dbReference type="EMBL" id="MBO8443637.1"/>
    </source>
</evidence>
<organism evidence="1 2">
    <name type="scientific">Candidatus Aphodenecus pullistercoris</name>
    <dbReference type="NCBI Taxonomy" id="2840669"/>
    <lineage>
        <taxon>Bacteria</taxon>
        <taxon>Pseudomonadati</taxon>
        <taxon>Spirochaetota</taxon>
        <taxon>Spirochaetia</taxon>
        <taxon>Spirochaetales</taxon>
        <taxon>Candidatus Aphodenecus</taxon>
    </lineage>
</organism>
<gene>
    <name evidence="1" type="ORF">IAC42_07780</name>
</gene>
<sequence>MEQQIQDLVDSIRKEGIEEARREKEAILADARAEADRILSSAREKADAMVEEATKECALRQQSAKASLAQAARDVSLALKNTINKELGAILGDSIASALDKDLISRIVSSAVDAGLKDADIVVSAPDAEALVKALRSSLADKLKNGLALKVGSGRTGLVIQSRDGSGYIDLSADEMAELIRPCLSDAVKAQVFD</sequence>
<evidence type="ECO:0000313" key="2">
    <source>
        <dbReference type="Proteomes" id="UP000823633"/>
    </source>
</evidence>
<dbReference type="Proteomes" id="UP000823633">
    <property type="component" value="Unassembled WGS sequence"/>
</dbReference>
<dbReference type="AlphaFoldDB" id="A0A9D9E971"/>
<name>A0A9D9E971_9SPIR</name>
<reference evidence="1" key="2">
    <citation type="journal article" date="2021" name="PeerJ">
        <title>Extensive microbial diversity within the chicken gut microbiome revealed by metagenomics and culture.</title>
        <authorList>
            <person name="Gilroy R."/>
            <person name="Ravi A."/>
            <person name="Getino M."/>
            <person name="Pursley I."/>
            <person name="Horton D.L."/>
            <person name="Alikhan N.F."/>
            <person name="Baker D."/>
            <person name="Gharbi K."/>
            <person name="Hall N."/>
            <person name="Watson M."/>
            <person name="Adriaenssens E.M."/>
            <person name="Foster-Nyarko E."/>
            <person name="Jarju S."/>
            <person name="Secka A."/>
            <person name="Antonio M."/>
            <person name="Oren A."/>
            <person name="Chaudhuri R.R."/>
            <person name="La Ragione R."/>
            <person name="Hildebrand F."/>
            <person name="Pallen M.J."/>
        </authorList>
    </citation>
    <scope>NUCLEOTIDE SEQUENCE</scope>
    <source>
        <strain evidence="1">11167</strain>
    </source>
</reference>
<reference evidence="1" key="1">
    <citation type="submission" date="2020-10" db="EMBL/GenBank/DDBJ databases">
        <authorList>
            <person name="Gilroy R."/>
        </authorList>
    </citation>
    <scope>NUCLEOTIDE SEQUENCE</scope>
    <source>
        <strain evidence="1">11167</strain>
    </source>
</reference>
<dbReference type="Pfam" id="PF06188">
    <property type="entry name" value="HrpE"/>
    <property type="match status" value="1"/>
</dbReference>
<dbReference type="InterPro" id="IPR009335">
    <property type="entry name" value="T3SS_HrpE/ATPase_suE"/>
</dbReference>
<dbReference type="EMBL" id="JADIMU010000052">
    <property type="protein sequence ID" value="MBO8443637.1"/>
    <property type="molecule type" value="Genomic_DNA"/>
</dbReference>
<comment type="caution">
    <text evidence="1">The sequence shown here is derived from an EMBL/GenBank/DDBJ whole genome shotgun (WGS) entry which is preliminary data.</text>
</comment>